<evidence type="ECO:0000313" key="1">
    <source>
        <dbReference type="EMBL" id="RCN39067.1"/>
    </source>
</evidence>
<dbReference type="Proteomes" id="UP000252519">
    <property type="component" value="Unassembled WGS sequence"/>
</dbReference>
<evidence type="ECO:0000313" key="2">
    <source>
        <dbReference type="Proteomes" id="UP000252519"/>
    </source>
</evidence>
<proteinExistence type="predicted"/>
<dbReference type="AlphaFoldDB" id="A0A368G8M7"/>
<comment type="caution">
    <text evidence="1">The sequence shown here is derived from an EMBL/GenBank/DDBJ whole genome shotgun (WGS) entry which is preliminary data.</text>
</comment>
<reference evidence="1 2" key="1">
    <citation type="submission" date="2014-10" db="EMBL/GenBank/DDBJ databases">
        <title>Draft genome of the hookworm Ancylostoma caninum.</title>
        <authorList>
            <person name="Mitreva M."/>
        </authorList>
    </citation>
    <scope>NUCLEOTIDE SEQUENCE [LARGE SCALE GENOMIC DNA]</scope>
    <source>
        <strain evidence="1 2">Baltimore</strain>
    </source>
</reference>
<dbReference type="EMBL" id="JOJR01000358">
    <property type="protein sequence ID" value="RCN39067.1"/>
    <property type="molecule type" value="Genomic_DNA"/>
</dbReference>
<organism evidence="1 2">
    <name type="scientific">Ancylostoma caninum</name>
    <name type="common">Dog hookworm</name>
    <dbReference type="NCBI Taxonomy" id="29170"/>
    <lineage>
        <taxon>Eukaryota</taxon>
        <taxon>Metazoa</taxon>
        <taxon>Ecdysozoa</taxon>
        <taxon>Nematoda</taxon>
        <taxon>Chromadorea</taxon>
        <taxon>Rhabditida</taxon>
        <taxon>Rhabditina</taxon>
        <taxon>Rhabditomorpha</taxon>
        <taxon>Strongyloidea</taxon>
        <taxon>Ancylostomatidae</taxon>
        <taxon>Ancylostomatinae</taxon>
        <taxon>Ancylostoma</taxon>
    </lineage>
</organism>
<protein>
    <submittedName>
        <fullName evidence="1">Uncharacterized protein</fullName>
    </submittedName>
</protein>
<accession>A0A368G8M7</accession>
<gene>
    <name evidence="1" type="ORF">ANCCAN_15011</name>
</gene>
<sequence>MKLLIEFIFTYEKCLSYHSSRASMAATDLQLLSISANSTENPSGFSHSSSYPLLFSVRWRCFLDLNP</sequence>
<name>A0A368G8M7_ANCCA</name>
<keyword evidence="2" id="KW-1185">Reference proteome</keyword>